<accession>A0ACB7ZDA1</accession>
<sequence>MSGTYIIFSILLSPLLLLFLKHIKSTFLSKTPLLPPGPNPWPILGNIPQMGKKPHVTLTKFAQSYGPLLSLKLGSQLLIVGSSPAAAEEILKTHDRILSARYVPHVVPAKSPELNHLSMGWAFECNDKWKYLRTICRTELFSGKAIESQARLREEKVMEMVEFMRGMEGEVVKIGEVVFATVFNMLSNVMMSRDFIGLGEESLGGVMKSLVRRVMEVGSAPNLSDFYPILGGLDLQGLKKRSAELMELFFAGTDTSTSTVEWAMAELIKNPKSMTKVRQELVREINQSFPKESHLPQLPYLQACVKETLRLHPPAPFLLPHRALASCEVMNYTIPKDAQVIVNVWAIGKDPMIWEDPLQFKPERFLNSTLDYKGNDYNFLPFGAGRRICPGLPMAAKHVPLVLASLIHFFDWSLPDGIDPNELDMSEKFGVTLEMEQPLLLIPKVIK</sequence>
<reference evidence="1 2" key="1">
    <citation type="journal article" date="2021" name="Hortic Res">
        <title>High-quality reference genome and annotation aids understanding of berry development for evergreen blueberry (Vaccinium darrowii).</title>
        <authorList>
            <person name="Yu J."/>
            <person name="Hulse-Kemp A.M."/>
            <person name="Babiker E."/>
            <person name="Staton M."/>
        </authorList>
    </citation>
    <scope>NUCLEOTIDE SEQUENCE [LARGE SCALE GENOMIC DNA]</scope>
    <source>
        <strain evidence="2">cv. NJ 8807/NJ 8810</strain>
        <tissue evidence="1">Young leaf</tissue>
    </source>
</reference>
<dbReference type="Proteomes" id="UP000828048">
    <property type="component" value="Chromosome 12"/>
</dbReference>
<dbReference type="EMBL" id="CM037162">
    <property type="protein sequence ID" value="KAH7863825.1"/>
    <property type="molecule type" value="Genomic_DNA"/>
</dbReference>
<comment type="caution">
    <text evidence="1">The sequence shown here is derived from an EMBL/GenBank/DDBJ whole genome shotgun (WGS) entry which is preliminary data.</text>
</comment>
<organism evidence="1 2">
    <name type="scientific">Vaccinium darrowii</name>
    <dbReference type="NCBI Taxonomy" id="229202"/>
    <lineage>
        <taxon>Eukaryota</taxon>
        <taxon>Viridiplantae</taxon>
        <taxon>Streptophyta</taxon>
        <taxon>Embryophyta</taxon>
        <taxon>Tracheophyta</taxon>
        <taxon>Spermatophyta</taxon>
        <taxon>Magnoliopsida</taxon>
        <taxon>eudicotyledons</taxon>
        <taxon>Gunneridae</taxon>
        <taxon>Pentapetalae</taxon>
        <taxon>asterids</taxon>
        <taxon>Ericales</taxon>
        <taxon>Ericaceae</taxon>
        <taxon>Vaccinioideae</taxon>
        <taxon>Vaccinieae</taxon>
        <taxon>Vaccinium</taxon>
    </lineage>
</organism>
<evidence type="ECO:0000313" key="1">
    <source>
        <dbReference type="EMBL" id="KAH7863825.1"/>
    </source>
</evidence>
<protein>
    <submittedName>
        <fullName evidence="1">Uncharacterized protein</fullName>
    </submittedName>
</protein>
<evidence type="ECO:0000313" key="2">
    <source>
        <dbReference type="Proteomes" id="UP000828048"/>
    </source>
</evidence>
<keyword evidence="2" id="KW-1185">Reference proteome</keyword>
<gene>
    <name evidence="1" type="ORF">Vadar_022363</name>
</gene>
<name>A0ACB7ZDA1_9ERIC</name>
<proteinExistence type="predicted"/>